<dbReference type="InterPro" id="IPR000600">
    <property type="entry name" value="ROK"/>
</dbReference>
<evidence type="ECO:0000256" key="1">
    <source>
        <dbReference type="SAM" id="MobiDB-lite"/>
    </source>
</evidence>
<accession>A0ABU4PNG3</accession>
<dbReference type="SUPFAM" id="SSF46785">
    <property type="entry name" value="Winged helix' DNA-binding domain"/>
    <property type="match status" value="1"/>
</dbReference>
<protein>
    <submittedName>
        <fullName evidence="2">ROK family transcriptional regulator</fullName>
    </submittedName>
</protein>
<dbReference type="Gene3D" id="1.10.10.10">
    <property type="entry name" value="Winged helix-like DNA-binding domain superfamily/Winged helix DNA-binding domain"/>
    <property type="match status" value="1"/>
</dbReference>
<organism evidence="2 3">
    <name type="scientific">Sphingomonas echinoides</name>
    <dbReference type="NCBI Taxonomy" id="59803"/>
    <lineage>
        <taxon>Bacteria</taxon>
        <taxon>Pseudomonadati</taxon>
        <taxon>Pseudomonadota</taxon>
        <taxon>Alphaproteobacteria</taxon>
        <taxon>Sphingomonadales</taxon>
        <taxon>Sphingomonadaceae</taxon>
        <taxon>Sphingomonas</taxon>
    </lineage>
</organism>
<sequence length="426" mass="46074">MSGERRSSSNGGASARTSRHLFPFRSDRAPASTGIDAAADSPAPYLTLDIDANHNQRVVFQEIRTHKRVTRSELATITGLTIPTIVNVSRHLLQAGLIVEAKRPARGRGQPAWELELNPDGAFSAGLNIDRDHLTLVVLDLSGQIRGRVSAEIGFASPDDARRFFAQSWRELVTKAHISPDRVVGLGIALPDELGTLAFPGKPLTYDAWARTDAADLFRDTFAGPTFVENDAVAAAIGEAQFGHGLEAPSFVYVLISVLLGGGIVIDRTYFRGENGRSGEFGFMRVKTPTGAICTLQDVVSLGALSEWLKIRGVAITGPEDLKRLDAAGTAAVEQWLEEASGYLTSIFSQIQRFIDPDSILLGGRLPEHLLDRLAVLCQQRQADAQPRESGDIRRAKLSSDAPAIGAAILPFQTLLFPSLEMLGRF</sequence>
<dbReference type="EMBL" id="JAWXXV010000001">
    <property type="protein sequence ID" value="MDX5985671.1"/>
    <property type="molecule type" value="Genomic_DNA"/>
</dbReference>
<dbReference type="PANTHER" id="PTHR18964">
    <property type="entry name" value="ROK (REPRESSOR, ORF, KINASE) FAMILY"/>
    <property type="match status" value="1"/>
</dbReference>
<dbReference type="PANTHER" id="PTHR18964:SF169">
    <property type="entry name" value="N-ACETYLMANNOSAMINE KINASE"/>
    <property type="match status" value="1"/>
</dbReference>
<dbReference type="InterPro" id="IPR043129">
    <property type="entry name" value="ATPase_NBD"/>
</dbReference>
<dbReference type="Proteomes" id="UP001279660">
    <property type="component" value="Unassembled WGS sequence"/>
</dbReference>
<proteinExistence type="predicted"/>
<evidence type="ECO:0000313" key="2">
    <source>
        <dbReference type="EMBL" id="MDX5985671.1"/>
    </source>
</evidence>
<dbReference type="Gene3D" id="3.30.420.40">
    <property type="match status" value="2"/>
</dbReference>
<dbReference type="InterPro" id="IPR036388">
    <property type="entry name" value="WH-like_DNA-bd_sf"/>
</dbReference>
<feature type="region of interest" description="Disordered" evidence="1">
    <location>
        <begin position="1"/>
        <end position="27"/>
    </location>
</feature>
<name>A0ABU4PNG3_9SPHN</name>
<gene>
    <name evidence="2" type="ORF">SIL82_15560</name>
</gene>
<comment type="caution">
    <text evidence="2">The sequence shown here is derived from an EMBL/GenBank/DDBJ whole genome shotgun (WGS) entry which is preliminary data.</text>
</comment>
<keyword evidence="3" id="KW-1185">Reference proteome</keyword>
<reference evidence="2 3" key="1">
    <citation type="submission" date="2023-11" db="EMBL/GenBank/DDBJ databases">
        <title>MicrobeMod: A computational toolkit for identifying prokaryotic methylation and restriction-modification with nanopore sequencing.</title>
        <authorList>
            <person name="Crits-Christoph A."/>
            <person name="Kang S.C."/>
            <person name="Lee H."/>
            <person name="Ostrov N."/>
        </authorList>
    </citation>
    <scope>NUCLEOTIDE SEQUENCE [LARGE SCALE GENOMIC DNA]</scope>
    <source>
        <strain evidence="2 3">ATCC 14820</strain>
    </source>
</reference>
<evidence type="ECO:0000313" key="3">
    <source>
        <dbReference type="Proteomes" id="UP001279660"/>
    </source>
</evidence>
<dbReference type="Pfam" id="PF00480">
    <property type="entry name" value="ROK"/>
    <property type="match status" value="1"/>
</dbReference>
<dbReference type="RefSeq" id="WP_010407598.1">
    <property type="nucleotide sequence ID" value="NZ_JAWXXV010000001.1"/>
</dbReference>
<dbReference type="InterPro" id="IPR036390">
    <property type="entry name" value="WH_DNA-bd_sf"/>
</dbReference>
<dbReference type="SUPFAM" id="SSF53067">
    <property type="entry name" value="Actin-like ATPase domain"/>
    <property type="match status" value="1"/>
</dbReference>